<organism evidence="9 10">
    <name type="scientific">Candidatus Sungbacteria bacterium RIFCSPLOWO2_01_FULL_60_25</name>
    <dbReference type="NCBI Taxonomy" id="1802281"/>
    <lineage>
        <taxon>Bacteria</taxon>
        <taxon>Candidatus Sungiibacteriota</taxon>
    </lineage>
</organism>
<evidence type="ECO:0000256" key="3">
    <source>
        <dbReference type="ARBA" id="ARBA00022679"/>
    </source>
</evidence>
<dbReference type="EMBL" id="MHQT01000034">
    <property type="protein sequence ID" value="OHA08899.1"/>
    <property type="molecule type" value="Genomic_DNA"/>
</dbReference>
<accession>A0A1G2LDM1</accession>
<evidence type="ECO:0000256" key="6">
    <source>
        <dbReference type="ARBA" id="ARBA00023136"/>
    </source>
</evidence>
<evidence type="ECO:0000256" key="7">
    <source>
        <dbReference type="SAM" id="Phobius"/>
    </source>
</evidence>
<comment type="caution">
    <text evidence="9">The sequence shown here is derived from an EMBL/GenBank/DDBJ whole genome shotgun (WGS) entry which is preliminary data.</text>
</comment>
<keyword evidence="3" id="KW-0808">Transferase</keyword>
<feature type="transmembrane region" description="Helical" evidence="7">
    <location>
        <begin position="212"/>
        <end position="230"/>
    </location>
</feature>
<feature type="transmembrane region" description="Helical" evidence="7">
    <location>
        <begin position="269"/>
        <end position="293"/>
    </location>
</feature>
<evidence type="ECO:0000256" key="5">
    <source>
        <dbReference type="ARBA" id="ARBA00022989"/>
    </source>
</evidence>
<gene>
    <name evidence="9" type="ORF">A3A44_02290</name>
</gene>
<dbReference type="PANTHER" id="PTHR30576:SF0">
    <property type="entry name" value="UNDECAPRENYL-PHOSPHATE N-ACETYLGALACTOSAMINYL 1-PHOSPHATE TRANSFERASE-RELATED"/>
    <property type="match status" value="1"/>
</dbReference>
<evidence type="ECO:0000256" key="4">
    <source>
        <dbReference type="ARBA" id="ARBA00022692"/>
    </source>
</evidence>
<evidence type="ECO:0000313" key="9">
    <source>
        <dbReference type="EMBL" id="OHA08899.1"/>
    </source>
</evidence>
<evidence type="ECO:0000256" key="2">
    <source>
        <dbReference type="ARBA" id="ARBA00006464"/>
    </source>
</evidence>
<comment type="subcellular location">
    <subcellularLocation>
        <location evidence="1">Membrane</location>
        <topology evidence="1">Multi-pass membrane protein</topology>
    </subcellularLocation>
</comment>
<feature type="transmembrane region" description="Helical" evidence="7">
    <location>
        <begin position="43"/>
        <end position="63"/>
    </location>
</feature>
<evidence type="ECO:0000313" key="10">
    <source>
        <dbReference type="Proteomes" id="UP000178977"/>
    </source>
</evidence>
<dbReference type="PANTHER" id="PTHR30576">
    <property type="entry name" value="COLANIC BIOSYNTHESIS UDP-GLUCOSE LIPID CARRIER TRANSFERASE"/>
    <property type="match status" value="1"/>
</dbReference>
<dbReference type="STRING" id="1802281.A3A44_02290"/>
<sequence>MTAARFPNSRILLLAGDIAAALLALAAALFLRHGGAPDPNTIALYRFAAPFLVPLWLIGFTIFGLYEPRRAKNEPRFFEQLTKAVLFDAAGTMLLLYLIPEFRLRPIVSLAIIFAALWGAVALWRTMFHAILARRSRERILFLGLTPEVLAVGASLRAHPQLGFLPAAYCSLGETPPADVPVYRFPTDIAAIVKQHAIDVIILSEDARRDDAVAGALFAIVPLGIAVIAFHRFYEAVERKVPVGLIGEAWFVENLIGSRRPRYEFAKRILDLTIAVLFGAAALALFPPIALAITLSTPKDVLSWRTRRARSGDGIVFFRQARVGKSGAVFNFIKFRSQVLGAERMASEKESPGADPRAYPVGTLLRKTYLDELPQLWNVIRGEMSFVGPRPERPEFVQELARALPFYRMRELVLPGITGWAQINMANDASVSDAPEKLQYDLYYIKNRSFFLDLSIMLRTALKLLQRSGR</sequence>
<dbReference type="AlphaFoldDB" id="A0A1G2LDM1"/>
<comment type="similarity">
    <text evidence="2">Belongs to the bacterial sugar transferase family.</text>
</comment>
<dbReference type="Pfam" id="PF02397">
    <property type="entry name" value="Bac_transf"/>
    <property type="match status" value="1"/>
</dbReference>
<evidence type="ECO:0000259" key="8">
    <source>
        <dbReference type="Pfam" id="PF02397"/>
    </source>
</evidence>
<feature type="transmembrane region" description="Helical" evidence="7">
    <location>
        <begin position="12"/>
        <end position="31"/>
    </location>
</feature>
<dbReference type="GO" id="GO:0016780">
    <property type="term" value="F:phosphotransferase activity, for other substituted phosphate groups"/>
    <property type="evidence" value="ECO:0007669"/>
    <property type="project" value="TreeGrafter"/>
</dbReference>
<keyword evidence="6 7" id="KW-0472">Membrane</keyword>
<reference evidence="9 10" key="1">
    <citation type="journal article" date="2016" name="Nat. Commun.">
        <title>Thousands of microbial genomes shed light on interconnected biogeochemical processes in an aquifer system.</title>
        <authorList>
            <person name="Anantharaman K."/>
            <person name="Brown C.T."/>
            <person name="Hug L.A."/>
            <person name="Sharon I."/>
            <person name="Castelle C.J."/>
            <person name="Probst A.J."/>
            <person name="Thomas B.C."/>
            <person name="Singh A."/>
            <person name="Wilkins M.J."/>
            <person name="Karaoz U."/>
            <person name="Brodie E.L."/>
            <person name="Williams K.H."/>
            <person name="Hubbard S.S."/>
            <person name="Banfield J.F."/>
        </authorList>
    </citation>
    <scope>NUCLEOTIDE SEQUENCE [LARGE SCALE GENOMIC DNA]</scope>
</reference>
<dbReference type="InterPro" id="IPR003362">
    <property type="entry name" value="Bact_transf"/>
</dbReference>
<keyword evidence="5 7" id="KW-1133">Transmembrane helix</keyword>
<keyword evidence="4 7" id="KW-0812">Transmembrane</keyword>
<name>A0A1G2LDM1_9BACT</name>
<dbReference type="InterPro" id="IPR017475">
    <property type="entry name" value="EPS_sugar_tfrase"/>
</dbReference>
<proteinExistence type="inferred from homology"/>
<protein>
    <recommendedName>
        <fullName evidence="8">Bacterial sugar transferase domain-containing protein</fullName>
    </recommendedName>
</protein>
<dbReference type="Proteomes" id="UP000178977">
    <property type="component" value="Unassembled WGS sequence"/>
</dbReference>
<dbReference type="GO" id="GO:0016020">
    <property type="term" value="C:membrane"/>
    <property type="evidence" value="ECO:0007669"/>
    <property type="project" value="UniProtKB-SubCell"/>
</dbReference>
<feature type="domain" description="Bacterial sugar transferase" evidence="8">
    <location>
        <begin position="267"/>
        <end position="465"/>
    </location>
</feature>
<dbReference type="NCBIfam" id="TIGR03025">
    <property type="entry name" value="EPS_sugtrans"/>
    <property type="match status" value="1"/>
</dbReference>
<feature type="transmembrane region" description="Helical" evidence="7">
    <location>
        <begin position="84"/>
        <end position="100"/>
    </location>
</feature>
<feature type="transmembrane region" description="Helical" evidence="7">
    <location>
        <begin position="106"/>
        <end position="128"/>
    </location>
</feature>
<evidence type="ECO:0000256" key="1">
    <source>
        <dbReference type="ARBA" id="ARBA00004141"/>
    </source>
</evidence>